<dbReference type="Proteomes" id="UP001231189">
    <property type="component" value="Unassembled WGS sequence"/>
</dbReference>
<proteinExistence type="inferred from homology"/>
<protein>
    <submittedName>
        <fullName evidence="2">Uncharacterized protein</fullName>
    </submittedName>
</protein>
<keyword evidence="3" id="KW-1185">Reference proteome</keyword>
<sequence>MALAAWRRKNNTMEAAVQSRYFVVAGTRDGERTPKGYVPIVLVGGGDEGCTEERVLVHVAMLKEPCMEGLLEMAAQQFGYGQQGVLRIPCDARQFHQMMVSVHSKSR</sequence>
<organism evidence="2 3">
    <name type="scientific">Lolium multiflorum</name>
    <name type="common">Italian ryegrass</name>
    <name type="synonym">Lolium perenne subsp. multiflorum</name>
    <dbReference type="NCBI Taxonomy" id="4521"/>
    <lineage>
        <taxon>Eukaryota</taxon>
        <taxon>Viridiplantae</taxon>
        <taxon>Streptophyta</taxon>
        <taxon>Embryophyta</taxon>
        <taxon>Tracheophyta</taxon>
        <taxon>Spermatophyta</taxon>
        <taxon>Magnoliopsida</taxon>
        <taxon>Liliopsida</taxon>
        <taxon>Poales</taxon>
        <taxon>Poaceae</taxon>
        <taxon>BOP clade</taxon>
        <taxon>Pooideae</taxon>
        <taxon>Poodae</taxon>
        <taxon>Poeae</taxon>
        <taxon>Poeae Chloroplast Group 2 (Poeae type)</taxon>
        <taxon>Loliodinae</taxon>
        <taxon>Loliinae</taxon>
        <taxon>Lolium</taxon>
    </lineage>
</organism>
<comment type="similarity">
    <text evidence="1">Belongs to the ARG7 family.</text>
</comment>
<dbReference type="EMBL" id="JAUUTY010000002">
    <property type="protein sequence ID" value="KAK1685550.1"/>
    <property type="molecule type" value="Genomic_DNA"/>
</dbReference>
<dbReference type="PANTHER" id="PTHR31374:SF198">
    <property type="entry name" value="AUXIN-RESPONSIVE PROTEIN SAUR72"/>
    <property type="match status" value="1"/>
</dbReference>
<comment type="caution">
    <text evidence="2">The sequence shown here is derived from an EMBL/GenBank/DDBJ whole genome shotgun (WGS) entry which is preliminary data.</text>
</comment>
<evidence type="ECO:0000256" key="1">
    <source>
        <dbReference type="ARBA" id="ARBA00006974"/>
    </source>
</evidence>
<dbReference type="AlphaFoldDB" id="A0AAD8TM07"/>
<gene>
    <name evidence="2" type="ORF">QYE76_046398</name>
</gene>
<accession>A0AAD8TM07</accession>
<dbReference type="InterPro" id="IPR003676">
    <property type="entry name" value="SAUR_fam"/>
</dbReference>
<evidence type="ECO:0000313" key="3">
    <source>
        <dbReference type="Proteomes" id="UP001231189"/>
    </source>
</evidence>
<evidence type="ECO:0000313" key="2">
    <source>
        <dbReference type="EMBL" id="KAK1685550.1"/>
    </source>
</evidence>
<dbReference type="Pfam" id="PF02519">
    <property type="entry name" value="Auxin_inducible"/>
    <property type="match status" value="1"/>
</dbReference>
<dbReference type="GO" id="GO:0009733">
    <property type="term" value="P:response to auxin"/>
    <property type="evidence" value="ECO:0007669"/>
    <property type="project" value="InterPro"/>
</dbReference>
<dbReference type="PANTHER" id="PTHR31374">
    <property type="entry name" value="AUXIN-INDUCED PROTEIN-LIKE-RELATED"/>
    <property type="match status" value="1"/>
</dbReference>
<reference evidence="2" key="1">
    <citation type="submission" date="2023-07" db="EMBL/GenBank/DDBJ databases">
        <title>A chromosome-level genome assembly of Lolium multiflorum.</title>
        <authorList>
            <person name="Chen Y."/>
            <person name="Copetti D."/>
            <person name="Kolliker R."/>
            <person name="Studer B."/>
        </authorList>
    </citation>
    <scope>NUCLEOTIDE SEQUENCE</scope>
    <source>
        <strain evidence="2">02402/16</strain>
        <tissue evidence="2">Leaf</tissue>
    </source>
</reference>
<name>A0AAD8TM07_LOLMU</name>